<dbReference type="Gene3D" id="2.160.10.10">
    <property type="entry name" value="Hexapeptide repeat proteins"/>
    <property type="match status" value="1"/>
</dbReference>
<dbReference type="Proteomes" id="UP001560573">
    <property type="component" value="Unassembled WGS sequence"/>
</dbReference>
<dbReference type="SUPFAM" id="SSF51161">
    <property type="entry name" value="Trimeric LpxA-like enzymes"/>
    <property type="match status" value="1"/>
</dbReference>
<evidence type="ECO:0000256" key="3">
    <source>
        <dbReference type="ARBA" id="ARBA00022679"/>
    </source>
</evidence>
<dbReference type="RefSeq" id="WP_369328097.1">
    <property type="nucleotide sequence ID" value="NZ_JAULBC010000001.1"/>
</dbReference>
<evidence type="ECO:0000313" key="6">
    <source>
        <dbReference type="EMBL" id="MEX6686701.1"/>
    </source>
</evidence>
<dbReference type="InterPro" id="IPR045304">
    <property type="entry name" value="LbH_SAT"/>
</dbReference>
<dbReference type="InterPro" id="IPR042122">
    <property type="entry name" value="Ser_AcTrfase_N_sf"/>
</dbReference>
<keyword evidence="2" id="KW-0028">Amino-acid biosynthesis</keyword>
<name>A0ABV3ZC84_9BACT</name>
<dbReference type="Gene3D" id="1.10.3130.10">
    <property type="entry name" value="serine acetyltransferase, domain 1"/>
    <property type="match status" value="1"/>
</dbReference>
<accession>A0ABV3ZC84</accession>
<keyword evidence="4" id="KW-0012">Acyltransferase</keyword>
<evidence type="ECO:0000313" key="7">
    <source>
        <dbReference type="Proteomes" id="UP001560573"/>
    </source>
</evidence>
<protein>
    <recommendedName>
        <fullName evidence="1">Serine acetyltransferase</fullName>
    </recommendedName>
</protein>
<feature type="domain" description="Serine acetyltransferase N-terminal" evidence="5">
    <location>
        <begin position="49"/>
        <end position="117"/>
    </location>
</feature>
<dbReference type="InterPro" id="IPR011004">
    <property type="entry name" value="Trimer_LpxA-like_sf"/>
</dbReference>
<dbReference type="InterPro" id="IPR010493">
    <property type="entry name" value="Ser_AcTrfase_N"/>
</dbReference>
<comment type="caution">
    <text evidence="6">The sequence shown here is derived from an EMBL/GenBank/DDBJ whole genome shotgun (WGS) entry which is preliminary data.</text>
</comment>
<dbReference type="NCBIfam" id="NF041874">
    <property type="entry name" value="EPS_EpsC"/>
    <property type="match status" value="1"/>
</dbReference>
<evidence type="ECO:0000256" key="1">
    <source>
        <dbReference type="ARBA" id="ARBA00018522"/>
    </source>
</evidence>
<evidence type="ECO:0000256" key="4">
    <source>
        <dbReference type="ARBA" id="ARBA00023315"/>
    </source>
</evidence>
<keyword evidence="3" id="KW-0808">Transferase</keyword>
<dbReference type="CDD" id="cd03354">
    <property type="entry name" value="LbH_SAT"/>
    <property type="match status" value="1"/>
</dbReference>
<dbReference type="EMBL" id="JAULBC010000001">
    <property type="protein sequence ID" value="MEX6686701.1"/>
    <property type="molecule type" value="Genomic_DNA"/>
</dbReference>
<evidence type="ECO:0000259" key="5">
    <source>
        <dbReference type="Pfam" id="PF06426"/>
    </source>
</evidence>
<organism evidence="6 7">
    <name type="scientific">Danxiaibacter flavus</name>
    <dbReference type="NCBI Taxonomy" id="3049108"/>
    <lineage>
        <taxon>Bacteria</taxon>
        <taxon>Pseudomonadati</taxon>
        <taxon>Bacteroidota</taxon>
        <taxon>Chitinophagia</taxon>
        <taxon>Chitinophagales</taxon>
        <taxon>Chitinophagaceae</taxon>
        <taxon>Danxiaibacter</taxon>
    </lineage>
</organism>
<evidence type="ECO:0000256" key="2">
    <source>
        <dbReference type="ARBA" id="ARBA00022605"/>
    </source>
</evidence>
<dbReference type="PANTHER" id="PTHR42811">
    <property type="entry name" value="SERINE ACETYLTRANSFERASE"/>
    <property type="match status" value="1"/>
</dbReference>
<proteinExistence type="predicted"/>
<keyword evidence="7" id="KW-1185">Reference proteome</keyword>
<sequence>MRYPGFILSDNLPSSKEIHTFTESLIAYLFPVTDEPELFLEHHEATMYKLQKQLACLIESVDRSQELEKELIADDFFNSLEDIKDLLVKDAQLILDFDPAATSLEEVILSYPGFQALMVHRLAHKLYQAKVPLIPRIISEWAHSKTGIDINPGAQIGSPFFIDHGTGVVIGETTVIGNNVKIYQSVTLGALAVRKEDASSKRHPTIEDNVIIYAGSTILGGNTVIGHDSIIGGNTWITKSILPFSVVYHRNQTVVNDRKDFEEPINFVI</sequence>
<reference evidence="6 7" key="1">
    <citation type="submission" date="2023-07" db="EMBL/GenBank/DDBJ databases">
        <authorList>
            <person name="Lian W.-H."/>
        </authorList>
    </citation>
    <scope>NUCLEOTIDE SEQUENCE [LARGE SCALE GENOMIC DNA]</scope>
    <source>
        <strain evidence="6 7">SYSU DXS3180</strain>
    </source>
</reference>
<gene>
    <name evidence="6" type="primary">epsC</name>
    <name evidence="6" type="ORF">QTN47_04305</name>
</gene>
<dbReference type="Pfam" id="PF06426">
    <property type="entry name" value="SATase_N"/>
    <property type="match status" value="1"/>
</dbReference>
<dbReference type="InterPro" id="IPR053376">
    <property type="entry name" value="Serine_acetyltransferase"/>
</dbReference>